<dbReference type="Gene3D" id="3.40.50.150">
    <property type="entry name" value="Vaccinia Virus protein VP39"/>
    <property type="match status" value="1"/>
</dbReference>
<evidence type="ECO:0000256" key="3">
    <source>
        <dbReference type="ARBA" id="ARBA00022679"/>
    </source>
</evidence>
<evidence type="ECO:0000256" key="1">
    <source>
        <dbReference type="ARBA" id="ARBA00008361"/>
    </source>
</evidence>
<dbReference type="GO" id="GO:0008757">
    <property type="term" value="F:S-adenosylmethionine-dependent methyltransferase activity"/>
    <property type="evidence" value="ECO:0007669"/>
    <property type="project" value="InterPro"/>
</dbReference>
<dbReference type="Pfam" id="PF08241">
    <property type="entry name" value="Methyltransf_11"/>
    <property type="match status" value="1"/>
</dbReference>
<name>A0A2K3Q8R4_9HYPO</name>
<proteinExistence type="inferred from homology"/>
<sequence length="217" mass="24898">MSPEEELKRLAHPDYWDERYAGSESEKPTHEWFRTYTDLLPFLEPKLFQWRGPETDPRILHLGSGDSTIPRDLAERGYADQLCVDFSKVVVDLMTQRHADIPGIRWSCADVCNMYGIPSASIDVAFDKGTLDAMIHGSPWSPPQDVLDRTASYIREVFRTLKDDGVFLYITSRPRHFITPRLNCEGVDWDIQVVILGGEDCLPYHGFVLKKKRPAKD</sequence>
<reference evidence="5 6" key="1">
    <citation type="submission" date="2017-08" db="EMBL/GenBank/DDBJ databases">
        <title>Harnessing the power of phylogenomics to disentangle the directionality and signatures of interkingdom host jumping in the parasitic fungal genus Tolypocladium.</title>
        <authorList>
            <person name="Quandt C.A."/>
            <person name="Patterson W."/>
            <person name="Spatafora J.W."/>
        </authorList>
    </citation>
    <scope>NUCLEOTIDE SEQUENCE [LARGE SCALE GENOMIC DNA]</scope>
    <source>
        <strain evidence="5 6">CBS 113982</strain>
    </source>
</reference>
<evidence type="ECO:0000259" key="4">
    <source>
        <dbReference type="Pfam" id="PF08241"/>
    </source>
</evidence>
<protein>
    <recommendedName>
        <fullName evidence="4">Methyltransferase type 11 domain-containing protein</fullName>
    </recommendedName>
</protein>
<dbReference type="SUPFAM" id="SSF53335">
    <property type="entry name" value="S-adenosyl-L-methionine-dependent methyltransferases"/>
    <property type="match status" value="1"/>
</dbReference>
<keyword evidence="6" id="KW-1185">Reference proteome</keyword>
<dbReference type="InterPro" id="IPR029063">
    <property type="entry name" value="SAM-dependent_MTases_sf"/>
</dbReference>
<dbReference type="InterPro" id="IPR013216">
    <property type="entry name" value="Methyltransf_11"/>
</dbReference>
<evidence type="ECO:0000256" key="2">
    <source>
        <dbReference type="ARBA" id="ARBA00022603"/>
    </source>
</evidence>
<dbReference type="OrthoDB" id="411785at2759"/>
<accession>A0A2K3Q8R4</accession>
<keyword evidence="2" id="KW-0489">Methyltransferase</keyword>
<organism evidence="5 6">
    <name type="scientific">Tolypocladium capitatum</name>
    <dbReference type="NCBI Taxonomy" id="45235"/>
    <lineage>
        <taxon>Eukaryota</taxon>
        <taxon>Fungi</taxon>
        <taxon>Dikarya</taxon>
        <taxon>Ascomycota</taxon>
        <taxon>Pezizomycotina</taxon>
        <taxon>Sordariomycetes</taxon>
        <taxon>Hypocreomycetidae</taxon>
        <taxon>Hypocreales</taxon>
        <taxon>Ophiocordycipitaceae</taxon>
        <taxon>Tolypocladium</taxon>
    </lineage>
</organism>
<keyword evidence="3" id="KW-0808">Transferase</keyword>
<dbReference type="PANTHER" id="PTHR12176:SF80">
    <property type="entry name" value="EEF1A LYSINE METHYLTRANSFERASE 4"/>
    <property type="match status" value="1"/>
</dbReference>
<evidence type="ECO:0000313" key="6">
    <source>
        <dbReference type="Proteomes" id="UP000236621"/>
    </source>
</evidence>
<dbReference type="InterPro" id="IPR051419">
    <property type="entry name" value="Lys/N-term_MeTrsfase_sf"/>
</dbReference>
<dbReference type="Proteomes" id="UP000236621">
    <property type="component" value="Unassembled WGS sequence"/>
</dbReference>
<feature type="domain" description="Methyltransferase type 11" evidence="4">
    <location>
        <begin position="60"/>
        <end position="168"/>
    </location>
</feature>
<comment type="caution">
    <text evidence="5">The sequence shown here is derived from an EMBL/GenBank/DDBJ whole genome shotgun (WGS) entry which is preliminary data.</text>
</comment>
<gene>
    <name evidence="5" type="ORF">TCAP_06115</name>
</gene>
<dbReference type="AlphaFoldDB" id="A0A2K3Q8R4"/>
<comment type="similarity">
    <text evidence="1">Belongs to the methyltransferase superfamily.</text>
</comment>
<dbReference type="STRING" id="45235.A0A2K3Q8R4"/>
<evidence type="ECO:0000313" key="5">
    <source>
        <dbReference type="EMBL" id="PNY23945.1"/>
    </source>
</evidence>
<dbReference type="GO" id="GO:0032259">
    <property type="term" value="P:methylation"/>
    <property type="evidence" value="ECO:0007669"/>
    <property type="project" value="UniProtKB-KW"/>
</dbReference>
<dbReference type="CDD" id="cd02440">
    <property type="entry name" value="AdoMet_MTases"/>
    <property type="match status" value="1"/>
</dbReference>
<dbReference type="EMBL" id="NRSZ01001005">
    <property type="protein sequence ID" value="PNY23945.1"/>
    <property type="molecule type" value="Genomic_DNA"/>
</dbReference>
<dbReference type="PANTHER" id="PTHR12176">
    <property type="entry name" value="SAM-DEPENDENT METHYLTRANSFERASE SUPERFAMILY PROTEIN"/>
    <property type="match status" value="1"/>
</dbReference>